<dbReference type="PANTHER" id="PTHR42714">
    <property type="entry name" value="TRNA MODIFICATION GTPASE GTPBP3"/>
    <property type="match status" value="1"/>
</dbReference>
<dbReference type="GO" id="GO:0005737">
    <property type="term" value="C:cytoplasm"/>
    <property type="evidence" value="ECO:0007669"/>
    <property type="project" value="TreeGrafter"/>
</dbReference>
<evidence type="ECO:0000259" key="1">
    <source>
        <dbReference type="Pfam" id="PF01926"/>
    </source>
</evidence>
<dbReference type="InterPro" id="IPR027266">
    <property type="entry name" value="TrmE/GcvT-like"/>
</dbReference>
<dbReference type="GO" id="GO:0002098">
    <property type="term" value="P:tRNA wobble uridine modification"/>
    <property type="evidence" value="ECO:0007669"/>
    <property type="project" value="TreeGrafter"/>
</dbReference>
<dbReference type="InterPro" id="IPR018948">
    <property type="entry name" value="GTP-bd_TrmE_N"/>
</dbReference>
<organism evidence="3 4">
    <name type="scientific">Saltatorellus ferox</name>
    <dbReference type="NCBI Taxonomy" id="2528018"/>
    <lineage>
        <taxon>Bacteria</taxon>
        <taxon>Pseudomonadati</taxon>
        <taxon>Planctomycetota</taxon>
        <taxon>Planctomycetia</taxon>
        <taxon>Planctomycetia incertae sedis</taxon>
        <taxon>Saltatorellus</taxon>
    </lineage>
</organism>
<dbReference type="AlphaFoldDB" id="A0A518EWA1"/>
<evidence type="ECO:0000313" key="4">
    <source>
        <dbReference type="Proteomes" id="UP000320390"/>
    </source>
</evidence>
<dbReference type="SUPFAM" id="SSF52540">
    <property type="entry name" value="P-loop containing nucleoside triphosphate hydrolases"/>
    <property type="match status" value="1"/>
</dbReference>
<evidence type="ECO:0000313" key="3">
    <source>
        <dbReference type="EMBL" id="QDV08366.1"/>
    </source>
</evidence>
<dbReference type="InterPro" id="IPR006073">
    <property type="entry name" value="GTP-bd"/>
</dbReference>
<reference evidence="3 4" key="1">
    <citation type="submission" date="2019-02" db="EMBL/GenBank/DDBJ databases">
        <title>Deep-cultivation of Planctomycetes and their phenomic and genomic characterization uncovers novel biology.</title>
        <authorList>
            <person name="Wiegand S."/>
            <person name="Jogler M."/>
            <person name="Boedeker C."/>
            <person name="Pinto D."/>
            <person name="Vollmers J."/>
            <person name="Rivas-Marin E."/>
            <person name="Kohn T."/>
            <person name="Peeters S.H."/>
            <person name="Heuer A."/>
            <person name="Rast P."/>
            <person name="Oberbeckmann S."/>
            <person name="Bunk B."/>
            <person name="Jeske O."/>
            <person name="Meyerdierks A."/>
            <person name="Storesund J.E."/>
            <person name="Kallscheuer N."/>
            <person name="Luecker S."/>
            <person name="Lage O.M."/>
            <person name="Pohl T."/>
            <person name="Merkel B.J."/>
            <person name="Hornburger P."/>
            <person name="Mueller R.-W."/>
            <person name="Bruemmer F."/>
            <person name="Labrenz M."/>
            <person name="Spormann A.M."/>
            <person name="Op den Camp H."/>
            <person name="Overmann J."/>
            <person name="Amann R."/>
            <person name="Jetten M.S.M."/>
            <person name="Mascher T."/>
            <person name="Medema M.H."/>
            <person name="Devos D.P."/>
            <person name="Kaster A.-K."/>
            <person name="Ovreas L."/>
            <person name="Rohde M."/>
            <person name="Galperin M.Y."/>
            <person name="Jogler C."/>
        </authorList>
    </citation>
    <scope>NUCLEOTIDE SEQUENCE [LARGE SCALE GENOMIC DNA]</scope>
    <source>
        <strain evidence="3 4">Poly30</strain>
    </source>
</reference>
<proteinExistence type="predicted"/>
<gene>
    <name evidence="3" type="primary">mnmE</name>
    <name evidence="3" type="ORF">Poly30_39040</name>
</gene>
<dbReference type="GO" id="GO:0030488">
    <property type="term" value="P:tRNA methylation"/>
    <property type="evidence" value="ECO:0007669"/>
    <property type="project" value="TreeGrafter"/>
</dbReference>
<dbReference type="Pfam" id="PF10396">
    <property type="entry name" value="TrmE_N"/>
    <property type="match status" value="1"/>
</dbReference>
<dbReference type="SUPFAM" id="SSF103025">
    <property type="entry name" value="Folate-binding domain"/>
    <property type="match status" value="1"/>
</dbReference>
<feature type="domain" description="G" evidence="1">
    <location>
        <begin position="183"/>
        <end position="279"/>
    </location>
</feature>
<dbReference type="Pfam" id="PF01926">
    <property type="entry name" value="MMR_HSR1"/>
    <property type="match status" value="1"/>
</dbReference>
<dbReference type="EMBL" id="CP036434">
    <property type="protein sequence ID" value="QDV08366.1"/>
    <property type="molecule type" value="Genomic_DNA"/>
</dbReference>
<dbReference type="PANTHER" id="PTHR42714:SF2">
    <property type="entry name" value="TRNA MODIFICATION GTPASE GTPBP3, MITOCHONDRIAL"/>
    <property type="match status" value="1"/>
</dbReference>
<accession>A0A518EWA1</accession>
<dbReference type="Gene3D" id="3.30.1360.120">
    <property type="entry name" value="Probable tRNA modification gtpase trme, domain 1"/>
    <property type="match status" value="1"/>
</dbReference>
<keyword evidence="3" id="KW-0378">Hydrolase</keyword>
<dbReference type="Gene3D" id="3.40.50.300">
    <property type="entry name" value="P-loop containing nucleotide triphosphate hydrolases"/>
    <property type="match status" value="1"/>
</dbReference>
<keyword evidence="4" id="KW-1185">Reference proteome</keyword>
<dbReference type="InterPro" id="IPR027417">
    <property type="entry name" value="P-loop_NTPase"/>
</dbReference>
<name>A0A518EWA1_9BACT</name>
<dbReference type="GO" id="GO:0016787">
    <property type="term" value="F:hydrolase activity"/>
    <property type="evidence" value="ECO:0007669"/>
    <property type="project" value="UniProtKB-KW"/>
</dbReference>
<dbReference type="GO" id="GO:0005525">
    <property type="term" value="F:GTP binding"/>
    <property type="evidence" value="ECO:0007669"/>
    <property type="project" value="InterPro"/>
</dbReference>
<sequence length="382" mass="39840">MTPAGSAGVAVLLVTGRAAVQRLREAFSRELPRRGEIAYGLLQGLASAAEVAAEVPAEVYDEVLVVRAAPADHAAEDEAFEVHVHGSPFLVAEIARRLDPASGPLRASSGGGSNKADFRERALALVPGAPSVLGARVLLDQAGGAMDRALQDLRAKSPAERRATLAELARRGRGLERLFRETTVAIVGPVNAGKSTLFNVLVGADAASVSSEAGTTRDALSERARLGPWPVRFLDTAGERDLSLAAAAGDARALVEQEGQRIGADLSSRADLVLRLVSALDAVELPEPRAGVVVLLTQAARSHGLDSSAWPAGAVSALEDPDHARRTVEGSFCEALGLDRSGPLWTAGEAVPFDRRSIEILDSAAGLSEVTDTVLDELARSL</sequence>
<dbReference type="EC" id="3.6.-.-" evidence="3"/>
<feature type="domain" description="GTP-binding protein TrmE N-terminal" evidence="2">
    <location>
        <begin position="2"/>
        <end position="99"/>
    </location>
</feature>
<protein>
    <submittedName>
        <fullName evidence="3">tRNA modification GTPase MnmE</fullName>
        <ecNumber evidence="3">3.6.-.-</ecNumber>
    </submittedName>
</protein>
<evidence type="ECO:0000259" key="2">
    <source>
        <dbReference type="Pfam" id="PF10396"/>
    </source>
</evidence>
<dbReference type="Proteomes" id="UP000320390">
    <property type="component" value="Chromosome"/>
</dbReference>